<comment type="cofactor">
    <cofactor evidence="1 13">
        <name>heme</name>
        <dbReference type="ChEBI" id="CHEBI:30413"/>
    </cofactor>
</comment>
<evidence type="ECO:0000313" key="15">
    <source>
        <dbReference type="EMBL" id="KAG7442324.1"/>
    </source>
</evidence>
<keyword evidence="16" id="KW-1185">Reference proteome</keyword>
<dbReference type="InterPro" id="IPR002401">
    <property type="entry name" value="Cyt_P450_E_grp-I"/>
</dbReference>
<name>A0A9P8ANX3_9AGAR</name>
<evidence type="ECO:0000256" key="7">
    <source>
        <dbReference type="ARBA" id="ARBA00022723"/>
    </source>
</evidence>
<dbReference type="GeneID" id="66111432"/>
<dbReference type="Proteomes" id="UP000812287">
    <property type="component" value="Unassembled WGS sequence"/>
</dbReference>
<keyword evidence="12 14" id="KW-0472">Membrane</keyword>
<evidence type="ECO:0000256" key="10">
    <source>
        <dbReference type="ARBA" id="ARBA00023004"/>
    </source>
</evidence>
<dbReference type="Gene3D" id="1.10.630.10">
    <property type="entry name" value="Cytochrome P450"/>
    <property type="match status" value="1"/>
</dbReference>
<keyword evidence="10 13" id="KW-0408">Iron</keyword>
<evidence type="ECO:0000256" key="2">
    <source>
        <dbReference type="ARBA" id="ARBA00004370"/>
    </source>
</evidence>
<evidence type="ECO:0000256" key="5">
    <source>
        <dbReference type="ARBA" id="ARBA00022617"/>
    </source>
</evidence>
<evidence type="ECO:0000256" key="12">
    <source>
        <dbReference type="ARBA" id="ARBA00023136"/>
    </source>
</evidence>
<comment type="caution">
    <text evidence="15">The sequence shown here is derived from an EMBL/GenBank/DDBJ whole genome shotgun (WGS) entry which is preliminary data.</text>
</comment>
<evidence type="ECO:0000256" key="14">
    <source>
        <dbReference type="SAM" id="Phobius"/>
    </source>
</evidence>
<reference evidence="15" key="1">
    <citation type="submission" date="2020-11" db="EMBL/GenBank/DDBJ databases">
        <title>Adaptations for nitrogen fixation in a non-lichenized fungal sporocarp promotes dispersal by wood-feeding termites.</title>
        <authorList>
            <consortium name="DOE Joint Genome Institute"/>
            <person name="Koch R.A."/>
            <person name="Yoon G."/>
            <person name="Arayal U."/>
            <person name="Lail K."/>
            <person name="Amirebrahimi M."/>
            <person name="Labutti K."/>
            <person name="Lipzen A."/>
            <person name="Riley R."/>
            <person name="Barry K."/>
            <person name="Henrissat B."/>
            <person name="Grigoriev I.V."/>
            <person name="Herr J.R."/>
            <person name="Aime M.C."/>
        </authorList>
    </citation>
    <scope>NUCLEOTIDE SEQUENCE</scope>
    <source>
        <strain evidence="15">MCA 3950</strain>
    </source>
</reference>
<dbReference type="AlphaFoldDB" id="A0A9P8ANX3"/>
<evidence type="ECO:0000256" key="3">
    <source>
        <dbReference type="ARBA" id="ARBA00004721"/>
    </source>
</evidence>
<dbReference type="GO" id="GO:0016020">
    <property type="term" value="C:membrane"/>
    <property type="evidence" value="ECO:0007669"/>
    <property type="project" value="UniProtKB-SubCell"/>
</dbReference>
<dbReference type="Pfam" id="PF00067">
    <property type="entry name" value="p450"/>
    <property type="match status" value="1"/>
</dbReference>
<keyword evidence="9" id="KW-0560">Oxidoreductase</keyword>
<dbReference type="InterPro" id="IPR036396">
    <property type="entry name" value="Cyt_P450_sf"/>
</dbReference>
<evidence type="ECO:0000256" key="6">
    <source>
        <dbReference type="ARBA" id="ARBA00022692"/>
    </source>
</evidence>
<evidence type="ECO:0000256" key="4">
    <source>
        <dbReference type="ARBA" id="ARBA00010617"/>
    </source>
</evidence>
<dbReference type="SUPFAM" id="SSF48264">
    <property type="entry name" value="Cytochrome P450"/>
    <property type="match status" value="1"/>
</dbReference>
<keyword evidence="8 14" id="KW-1133">Transmembrane helix</keyword>
<dbReference type="OrthoDB" id="1470350at2759"/>
<keyword evidence="11" id="KW-0503">Monooxygenase</keyword>
<dbReference type="GO" id="GO:0005506">
    <property type="term" value="F:iron ion binding"/>
    <property type="evidence" value="ECO:0007669"/>
    <property type="project" value="InterPro"/>
</dbReference>
<dbReference type="PANTHER" id="PTHR24305">
    <property type="entry name" value="CYTOCHROME P450"/>
    <property type="match status" value="1"/>
</dbReference>
<protein>
    <submittedName>
        <fullName evidence="15">Cytochrome P450</fullName>
    </submittedName>
</protein>
<dbReference type="InterPro" id="IPR050121">
    <property type="entry name" value="Cytochrome_P450_monoxygenase"/>
</dbReference>
<evidence type="ECO:0000313" key="16">
    <source>
        <dbReference type="Proteomes" id="UP000812287"/>
    </source>
</evidence>
<dbReference type="PRINTS" id="PR00385">
    <property type="entry name" value="P450"/>
</dbReference>
<evidence type="ECO:0000256" key="11">
    <source>
        <dbReference type="ARBA" id="ARBA00023033"/>
    </source>
</evidence>
<dbReference type="GO" id="GO:0004497">
    <property type="term" value="F:monooxygenase activity"/>
    <property type="evidence" value="ECO:0007669"/>
    <property type="project" value="UniProtKB-KW"/>
</dbReference>
<comment type="similarity">
    <text evidence="4">Belongs to the cytochrome P450 family.</text>
</comment>
<evidence type="ECO:0000256" key="1">
    <source>
        <dbReference type="ARBA" id="ARBA00001971"/>
    </source>
</evidence>
<evidence type="ECO:0000256" key="9">
    <source>
        <dbReference type="ARBA" id="ARBA00023002"/>
    </source>
</evidence>
<dbReference type="InterPro" id="IPR001128">
    <property type="entry name" value="Cyt_P450"/>
</dbReference>
<dbReference type="GO" id="GO:0016705">
    <property type="term" value="F:oxidoreductase activity, acting on paired donors, with incorporation or reduction of molecular oxygen"/>
    <property type="evidence" value="ECO:0007669"/>
    <property type="project" value="InterPro"/>
</dbReference>
<dbReference type="EMBL" id="MU250552">
    <property type="protein sequence ID" value="KAG7442324.1"/>
    <property type="molecule type" value="Genomic_DNA"/>
</dbReference>
<dbReference type="GO" id="GO:0020037">
    <property type="term" value="F:heme binding"/>
    <property type="evidence" value="ECO:0007669"/>
    <property type="project" value="InterPro"/>
</dbReference>
<dbReference type="RefSeq" id="XP_043035824.1">
    <property type="nucleotide sequence ID" value="XM_043189135.1"/>
</dbReference>
<comment type="pathway">
    <text evidence="3">Secondary metabolite biosynthesis; terpenoid biosynthesis.</text>
</comment>
<feature type="binding site" description="axial binding residue" evidence="13">
    <location>
        <position position="420"/>
    </location>
    <ligand>
        <name>heme</name>
        <dbReference type="ChEBI" id="CHEBI:30413"/>
    </ligand>
    <ligandPart>
        <name>Fe</name>
        <dbReference type="ChEBI" id="CHEBI:18248"/>
    </ligandPart>
</feature>
<organism evidence="15 16">
    <name type="scientific">Guyanagaster necrorhizus</name>
    <dbReference type="NCBI Taxonomy" id="856835"/>
    <lineage>
        <taxon>Eukaryota</taxon>
        <taxon>Fungi</taxon>
        <taxon>Dikarya</taxon>
        <taxon>Basidiomycota</taxon>
        <taxon>Agaricomycotina</taxon>
        <taxon>Agaricomycetes</taxon>
        <taxon>Agaricomycetidae</taxon>
        <taxon>Agaricales</taxon>
        <taxon>Marasmiineae</taxon>
        <taxon>Physalacriaceae</taxon>
        <taxon>Guyanagaster</taxon>
    </lineage>
</organism>
<keyword evidence="6 14" id="KW-0812">Transmembrane</keyword>
<sequence length="512" mass="59273">MYIWIIIAAFILILCCYRITVPPSHLRHLPRVATLPLLCSYLTGESEDRRIKRLIIPFARDTHEHVVLVWVLDRWMVHILNFEVWPPFLHFSLYYQMCDNTALFPKETPDDASLLWRFVGSATLLMSNGKRWQKQSVLINDAFSAKIPVQAFTSLAHNLSAIVGKCRTMQWDKYAQRFALDAVGSTVLGHNFDAIETDNPFVQEYNAVMAAIADPIYLIFPWMEHTFPRKKLICRIDTLVERFMQLLTDKKNNPGDDMMTFMLKDPAMSHKELRDNMIVLFIGGHDTAAGAISTLFYFLACHPDMQRRAREEIMEVLGDDLDPTVEQLSGISLLYLTACIREAMRINTPISYIVPRQSNRSVRLGKYFVPARTSLIVNIYAIHHDEERWKSPDAFIPERFLEQGWQKSGWLPFALGPRQCPARNFAMYEQRTLAATFLREYEWSLPEYSIHKDSLKNAFSSFALTLPHDLDLTFRRISKGERKTFRRSQTEVKKAPVRGHDFSVGVQFLAKK</sequence>
<comment type="subcellular location">
    <subcellularLocation>
        <location evidence="2">Membrane</location>
    </subcellularLocation>
</comment>
<accession>A0A9P8ANX3</accession>
<proteinExistence type="inferred from homology"/>
<keyword evidence="7 13" id="KW-0479">Metal-binding</keyword>
<evidence type="ECO:0000256" key="13">
    <source>
        <dbReference type="PIRSR" id="PIRSR602401-1"/>
    </source>
</evidence>
<evidence type="ECO:0000256" key="8">
    <source>
        <dbReference type="ARBA" id="ARBA00022989"/>
    </source>
</evidence>
<keyword evidence="5 13" id="KW-0349">Heme</keyword>
<dbReference type="PANTHER" id="PTHR24305:SF166">
    <property type="entry name" value="CYTOCHROME P450 12A4, MITOCHONDRIAL-RELATED"/>
    <property type="match status" value="1"/>
</dbReference>
<dbReference type="PRINTS" id="PR00463">
    <property type="entry name" value="EP450I"/>
</dbReference>
<feature type="transmembrane region" description="Helical" evidence="14">
    <location>
        <begin position="277"/>
        <end position="300"/>
    </location>
</feature>
<gene>
    <name evidence="15" type="ORF">BT62DRAFT_973856</name>
</gene>